<feature type="region of interest" description="Disordered" evidence="1">
    <location>
        <begin position="1"/>
        <end position="38"/>
    </location>
</feature>
<dbReference type="Proteomes" id="UP001515500">
    <property type="component" value="Chromosome 15"/>
</dbReference>
<gene>
    <name evidence="3" type="primary">LOC120277427</name>
</gene>
<organism evidence="2 3">
    <name type="scientific">Dioscorea cayennensis subsp. rotundata</name>
    <name type="common">White Guinea yam</name>
    <name type="synonym">Dioscorea rotundata</name>
    <dbReference type="NCBI Taxonomy" id="55577"/>
    <lineage>
        <taxon>Eukaryota</taxon>
        <taxon>Viridiplantae</taxon>
        <taxon>Streptophyta</taxon>
        <taxon>Embryophyta</taxon>
        <taxon>Tracheophyta</taxon>
        <taxon>Spermatophyta</taxon>
        <taxon>Magnoliopsida</taxon>
        <taxon>Liliopsida</taxon>
        <taxon>Dioscoreales</taxon>
        <taxon>Dioscoreaceae</taxon>
        <taxon>Dioscorea</taxon>
    </lineage>
</organism>
<dbReference type="RefSeq" id="XP_039140208.1">
    <property type="nucleotide sequence ID" value="XM_039284274.1"/>
</dbReference>
<accession>A0AB40CPY5</accession>
<dbReference type="PANTHER" id="PTHR19855:SF31">
    <property type="entry name" value="TRANSCRIPTIONAL REGULATOR STERILE APETALA"/>
    <property type="match status" value="1"/>
</dbReference>
<reference evidence="3" key="1">
    <citation type="submission" date="2025-08" db="UniProtKB">
        <authorList>
            <consortium name="RefSeq"/>
        </authorList>
    </citation>
    <scope>IDENTIFICATION</scope>
</reference>
<keyword evidence="2" id="KW-1185">Reference proteome</keyword>
<evidence type="ECO:0000313" key="3">
    <source>
        <dbReference type="RefSeq" id="XP_039140208.1"/>
    </source>
</evidence>
<dbReference type="SUPFAM" id="SSF81383">
    <property type="entry name" value="F-box domain"/>
    <property type="match status" value="1"/>
</dbReference>
<protein>
    <submittedName>
        <fullName evidence="3">Transcriptional regulator STERILE APETALA</fullName>
    </submittedName>
</protein>
<dbReference type="SUPFAM" id="SSF50978">
    <property type="entry name" value="WD40 repeat-like"/>
    <property type="match status" value="1"/>
</dbReference>
<evidence type="ECO:0000256" key="1">
    <source>
        <dbReference type="SAM" id="MobiDB-lite"/>
    </source>
</evidence>
<dbReference type="InterPro" id="IPR015943">
    <property type="entry name" value="WD40/YVTN_repeat-like_dom_sf"/>
</dbReference>
<dbReference type="Gene3D" id="2.130.10.10">
    <property type="entry name" value="YVTN repeat-like/Quinoprotein amine dehydrogenase"/>
    <property type="match status" value="2"/>
</dbReference>
<dbReference type="GeneID" id="120277427"/>
<dbReference type="InterPro" id="IPR036322">
    <property type="entry name" value="WD40_repeat_dom_sf"/>
</dbReference>
<sequence length="452" mass="49394">MSNTSSSSSEGGGDEGSGPSSPAPRRNGEPSSSRRRSAEAVWPEHFVEAVAIRVASDAAASAGRLAAAPALASFFQVCSTWRAVSRSELLWREVSHLVFNRHRPLRPSWREEFVRLHRTARNFRLRRNAHHHVLPPSSEHCTRLAVSDDRLAAGFLDGSVALFDLPTCQLLITYPPNLTRERLGRFSQSISGVILLLDRLVFASQDGDVHVADALDPPSWPARRSHVGSLMEDGTLVDFSGDNIRWVGLYAGVPGRSFRIWNSENEHVLFVGGSLTDPDSVAGWHLLTDLAGPSLGRARVGQPGTVMVACTGSRLQAIDDTGDVLNEVGFGREAVVDCVDACEGSVLVVDVRGTARVRQAHTLEELCRFNTVRRRDASLPGAVTGCMNWGYVLLCFGDGVIRVWDAATGEFLYRFRERIGEAGVVVASYRHVAAWSRGTGLHLWDFGDDLFD</sequence>
<proteinExistence type="predicted"/>
<evidence type="ECO:0000313" key="2">
    <source>
        <dbReference type="Proteomes" id="UP001515500"/>
    </source>
</evidence>
<dbReference type="InterPro" id="IPR036047">
    <property type="entry name" value="F-box-like_dom_sf"/>
</dbReference>
<dbReference type="PANTHER" id="PTHR19855">
    <property type="entry name" value="WD40 REPEAT PROTEIN 12, 37"/>
    <property type="match status" value="1"/>
</dbReference>
<name>A0AB40CPY5_DIOCR</name>
<dbReference type="AlphaFoldDB" id="A0AB40CPY5"/>